<evidence type="ECO:0000256" key="2">
    <source>
        <dbReference type="SAM" id="MobiDB-lite"/>
    </source>
</evidence>
<protein>
    <submittedName>
        <fullName evidence="4">XP_034966506.1uncharacterized protein LOC118082785</fullName>
    </submittedName>
</protein>
<dbReference type="PROSITE" id="PS50103">
    <property type="entry name" value="ZF_C3H1"/>
    <property type="match status" value="1"/>
</dbReference>
<keyword evidence="1" id="KW-0862">Zinc</keyword>
<dbReference type="PANTHER" id="PTHR35558">
    <property type="entry name" value="SGNH_HYDRO DOMAIN-CONTAINING PROTEIN"/>
    <property type="match status" value="1"/>
</dbReference>
<dbReference type="EMBL" id="OX395145">
    <property type="protein sequence ID" value="CAI5799324.1"/>
    <property type="molecule type" value="Genomic_DNA"/>
</dbReference>
<evidence type="ECO:0000259" key="3">
    <source>
        <dbReference type="PROSITE" id="PS50103"/>
    </source>
</evidence>
<dbReference type="AlphaFoldDB" id="A0AA35LN66"/>
<gene>
    <name evidence="4" type="ORF">PODLI_1B002006</name>
</gene>
<evidence type="ECO:0000313" key="5">
    <source>
        <dbReference type="Proteomes" id="UP001178461"/>
    </source>
</evidence>
<evidence type="ECO:0000313" key="4">
    <source>
        <dbReference type="EMBL" id="CAI5799324.1"/>
    </source>
</evidence>
<feature type="domain" description="C3H1-type" evidence="3">
    <location>
        <begin position="381"/>
        <end position="407"/>
    </location>
</feature>
<accession>A0AA35LN66</accession>
<sequence length="456" mass="49967">MQASGCQLFHSAGGLPGLYPGPPPNEQVRAGPSVSASSAVQPGGGSASWPITRSQSLCTQKSKPGTKKSGRSGAATKASRPSRSNSNQQIIDVPSMFQDSPSQPIPSEGASGSSSDEELPPQQTTSASTDPAPQDSGAKGGKRKAKRKHVSKKSKRSEPSDSEDETGTSSSDGDSDAPMESYWGEGEETGAPLWMHERRANSHRKTFNGTLEWKGGALVEDVKISTNLSTDFIQGNYLSKRKRNKILNGDFIDMFTLLPPAQMKGKGEMKRYYGKKRHRSPRAERTFENWLNGFQVFMGVVVGCYPKRGLHLAAYLAHVRRACELAGEEAPLMYDEDFCRNASVLPFTRWDLRDQNFWMEHVGPYIEKKTQDPAKSSKVDAKRRKQCWDFNRGACQRPSCKYIHDCEKCLGSHPATACYKNKQQPFQGSRGHLHQVNRGGPAGTPGPSHGTAGNRY</sequence>
<dbReference type="PANTHER" id="PTHR35558:SF1">
    <property type="entry name" value="ENDONUCLEASE_EXONUCLEASE_PHOSPHATASE DOMAIN-CONTAINING PROTEIN"/>
    <property type="match status" value="1"/>
</dbReference>
<feature type="region of interest" description="Disordered" evidence="2">
    <location>
        <begin position="429"/>
        <end position="456"/>
    </location>
</feature>
<dbReference type="Proteomes" id="UP001178461">
    <property type="component" value="Chromosome W"/>
</dbReference>
<feature type="compositionally biased region" description="Polar residues" evidence="2">
    <location>
        <begin position="49"/>
        <end position="63"/>
    </location>
</feature>
<dbReference type="GO" id="GO:0008270">
    <property type="term" value="F:zinc ion binding"/>
    <property type="evidence" value="ECO:0007669"/>
    <property type="project" value="UniProtKB-KW"/>
</dbReference>
<feature type="compositionally biased region" description="Basic residues" evidence="2">
    <location>
        <begin position="140"/>
        <end position="155"/>
    </location>
</feature>
<feature type="region of interest" description="Disordered" evidence="2">
    <location>
        <begin position="1"/>
        <end position="186"/>
    </location>
</feature>
<evidence type="ECO:0000256" key="1">
    <source>
        <dbReference type="PROSITE-ProRule" id="PRU00723"/>
    </source>
</evidence>
<keyword evidence="1" id="KW-0479">Metal-binding</keyword>
<keyword evidence="5" id="KW-1185">Reference proteome</keyword>
<feature type="zinc finger region" description="C3H1-type" evidence="1">
    <location>
        <begin position="381"/>
        <end position="407"/>
    </location>
</feature>
<keyword evidence="1" id="KW-0863">Zinc-finger</keyword>
<name>A0AA35LN66_9SAUR</name>
<organism evidence="4 5">
    <name type="scientific">Podarcis lilfordi</name>
    <name type="common">Lilford's wall lizard</name>
    <dbReference type="NCBI Taxonomy" id="74358"/>
    <lineage>
        <taxon>Eukaryota</taxon>
        <taxon>Metazoa</taxon>
        <taxon>Chordata</taxon>
        <taxon>Craniata</taxon>
        <taxon>Vertebrata</taxon>
        <taxon>Euteleostomi</taxon>
        <taxon>Lepidosauria</taxon>
        <taxon>Squamata</taxon>
        <taxon>Bifurcata</taxon>
        <taxon>Unidentata</taxon>
        <taxon>Episquamata</taxon>
        <taxon>Laterata</taxon>
        <taxon>Lacertibaenia</taxon>
        <taxon>Lacertidae</taxon>
        <taxon>Podarcis</taxon>
    </lineage>
</organism>
<proteinExistence type="predicted"/>
<reference evidence="4" key="1">
    <citation type="submission" date="2022-12" db="EMBL/GenBank/DDBJ databases">
        <authorList>
            <person name="Alioto T."/>
            <person name="Alioto T."/>
            <person name="Gomez Garrido J."/>
        </authorList>
    </citation>
    <scope>NUCLEOTIDE SEQUENCE</scope>
</reference>
<feature type="compositionally biased region" description="Polar residues" evidence="2">
    <location>
        <begin position="121"/>
        <end position="131"/>
    </location>
</feature>
<dbReference type="InterPro" id="IPR000571">
    <property type="entry name" value="Znf_CCCH"/>
</dbReference>
<feature type="compositionally biased region" description="Polar residues" evidence="2">
    <location>
        <begin position="79"/>
        <end position="90"/>
    </location>
</feature>